<gene>
    <name evidence="3" type="ORF">B0I18_102336</name>
</gene>
<proteinExistence type="predicted"/>
<reference evidence="3 4" key="1">
    <citation type="submission" date="2018-03" db="EMBL/GenBank/DDBJ databases">
        <title>Genomic Encyclopedia of Type Strains, Phase III (KMG-III): the genomes of soil and plant-associated and newly described type strains.</title>
        <authorList>
            <person name="Whitman W."/>
        </authorList>
    </citation>
    <scope>NUCLEOTIDE SEQUENCE [LARGE SCALE GENOMIC DNA]</scope>
    <source>
        <strain evidence="3 4">CGMCC 1.12700</strain>
    </source>
</reference>
<keyword evidence="4" id="KW-1185">Reference proteome</keyword>
<dbReference type="NCBIfam" id="NF038402">
    <property type="entry name" value="TroA_like"/>
    <property type="match status" value="1"/>
</dbReference>
<dbReference type="Gene3D" id="3.40.50.1980">
    <property type="entry name" value="Nitrogenase molybdenum iron protein domain"/>
    <property type="match status" value="2"/>
</dbReference>
<dbReference type="InterPro" id="IPR054828">
    <property type="entry name" value="Vit_B12_bind_prot"/>
</dbReference>
<comment type="caution">
    <text evidence="3">The sequence shown here is derived from an EMBL/GenBank/DDBJ whole genome shotgun (WGS) entry which is preliminary data.</text>
</comment>
<accession>A0A2P8D808</accession>
<organism evidence="3 4">
    <name type="scientific">Taibaiella chishuiensis</name>
    <dbReference type="NCBI Taxonomy" id="1434707"/>
    <lineage>
        <taxon>Bacteria</taxon>
        <taxon>Pseudomonadati</taxon>
        <taxon>Bacteroidota</taxon>
        <taxon>Chitinophagia</taxon>
        <taxon>Chitinophagales</taxon>
        <taxon>Chitinophagaceae</taxon>
        <taxon>Taibaiella</taxon>
    </lineage>
</organism>
<dbReference type="InterPro" id="IPR050902">
    <property type="entry name" value="ABC_Transporter_SBP"/>
</dbReference>
<dbReference type="EMBL" id="PYGD01000002">
    <property type="protein sequence ID" value="PSK93366.1"/>
    <property type="molecule type" value="Genomic_DNA"/>
</dbReference>
<dbReference type="PANTHER" id="PTHR30535:SF35">
    <property type="entry name" value="PERIPLASMIC BINDING PROTEIN"/>
    <property type="match status" value="1"/>
</dbReference>
<dbReference type="Pfam" id="PF01497">
    <property type="entry name" value="Peripla_BP_2"/>
    <property type="match status" value="1"/>
</dbReference>
<dbReference type="RefSeq" id="WP_106522375.1">
    <property type="nucleotide sequence ID" value="NZ_PYGD01000002.1"/>
</dbReference>
<feature type="domain" description="Fe/B12 periplasmic-binding" evidence="2">
    <location>
        <begin position="16"/>
        <end position="260"/>
    </location>
</feature>
<dbReference type="OrthoDB" id="9816357at2"/>
<dbReference type="Proteomes" id="UP000240572">
    <property type="component" value="Unassembled WGS sequence"/>
</dbReference>
<dbReference type="PANTHER" id="PTHR30535">
    <property type="entry name" value="VITAMIN B12-BINDING PROTEIN"/>
    <property type="match status" value="1"/>
</dbReference>
<evidence type="ECO:0000256" key="1">
    <source>
        <dbReference type="ARBA" id="ARBA00022729"/>
    </source>
</evidence>
<dbReference type="AlphaFoldDB" id="A0A2P8D808"/>
<dbReference type="SUPFAM" id="SSF53807">
    <property type="entry name" value="Helical backbone' metal receptor"/>
    <property type="match status" value="1"/>
</dbReference>
<evidence type="ECO:0000313" key="4">
    <source>
        <dbReference type="Proteomes" id="UP000240572"/>
    </source>
</evidence>
<dbReference type="PROSITE" id="PS50983">
    <property type="entry name" value="FE_B12_PBP"/>
    <property type="match status" value="1"/>
</dbReference>
<name>A0A2P8D808_9BACT</name>
<dbReference type="InterPro" id="IPR002491">
    <property type="entry name" value="ABC_transptr_periplasmic_BD"/>
</dbReference>
<protein>
    <submittedName>
        <fullName evidence="3">ABC-type Fe3+-hydroxamate transport system substrate-binding protein</fullName>
    </submittedName>
</protein>
<evidence type="ECO:0000259" key="2">
    <source>
        <dbReference type="PROSITE" id="PS50983"/>
    </source>
</evidence>
<keyword evidence="1" id="KW-0732">Signal</keyword>
<evidence type="ECO:0000313" key="3">
    <source>
        <dbReference type="EMBL" id="PSK93366.1"/>
    </source>
</evidence>
<sequence>MSFLPGPHQLSGLPRRIVSLVPSQTELLYHLGLDETVAGITKFCIHPETWFRSKPRIGGTKTVHFDKVQALAPDLIIANKEENVREQVESLTTIAPVWMSDIHNLQDSEAMIAAVGALTGRTGAAAAINKNIREGFAAIAPPAFAPSVLYLIWRDPWMTVGRDTFIHDILNRIGLQNAWAEADRYPQISAAEISERNPQYIFLSSEPYPFKEKHIAELQAIVPQAHILLVDGEMFSWYGSRLQWAGPYLQALLEQMQQRHQ</sequence>